<gene>
    <name evidence="2" type="ORF">KLLA0_E20637g</name>
</gene>
<organism evidence="2 3">
    <name type="scientific">Kluyveromyces lactis (strain ATCC 8585 / CBS 2359 / DSM 70799 / NBRC 1267 / NRRL Y-1140 / WM37)</name>
    <name type="common">Yeast</name>
    <name type="synonym">Candida sphaerica</name>
    <dbReference type="NCBI Taxonomy" id="284590"/>
    <lineage>
        <taxon>Eukaryota</taxon>
        <taxon>Fungi</taxon>
        <taxon>Dikarya</taxon>
        <taxon>Ascomycota</taxon>
        <taxon>Saccharomycotina</taxon>
        <taxon>Saccharomycetes</taxon>
        <taxon>Saccharomycetales</taxon>
        <taxon>Saccharomycetaceae</taxon>
        <taxon>Kluyveromyces</taxon>
    </lineage>
</organism>
<protein>
    <submittedName>
        <fullName evidence="2">KLLA0E20637p</fullName>
    </submittedName>
</protein>
<dbReference type="KEGG" id="kla:KLLA0_E20637g"/>
<proteinExistence type="predicted"/>
<keyword evidence="3" id="KW-1185">Reference proteome</keyword>
<dbReference type="HOGENOM" id="CLU_953085_0_0_1"/>
<dbReference type="GeneID" id="2894519"/>
<dbReference type="Pfam" id="PF10434">
    <property type="entry name" value="MAM1"/>
    <property type="match status" value="1"/>
</dbReference>
<feature type="coiled-coil region" evidence="1">
    <location>
        <begin position="92"/>
        <end position="119"/>
    </location>
</feature>
<dbReference type="AlphaFoldDB" id="Q6CMF6"/>
<reference evidence="2 3" key="1">
    <citation type="journal article" date="2004" name="Nature">
        <title>Genome evolution in yeasts.</title>
        <authorList>
            <consortium name="Genolevures"/>
            <person name="Dujon B."/>
            <person name="Sherman D."/>
            <person name="Fischer G."/>
            <person name="Durrens P."/>
            <person name="Casaregola S."/>
            <person name="Lafontaine I."/>
            <person name="de Montigny J."/>
            <person name="Marck C."/>
            <person name="Neuveglise C."/>
            <person name="Talla E."/>
            <person name="Goffard N."/>
            <person name="Frangeul L."/>
            <person name="Aigle M."/>
            <person name="Anthouard V."/>
            <person name="Babour A."/>
            <person name="Barbe V."/>
            <person name="Barnay S."/>
            <person name="Blanchin S."/>
            <person name="Beckerich J.M."/>
            <person name="Beyne E."/>
            <person name="Bleykasten C."/>
            <person name="Boisrame A."/>
            <person name="Boyer J."/>
            <person name="Cattolico L."/>
            <person name="Confanioleri F."/>
            <person name="de Daruvar A."/>
            <person name="Despons L."/>
            <person name="Fabre E."/>
            <person name="Fairhead C."/>
            <person name="Ferry-Dumazet H."/>
            <person name="Groppi A."/>
            <person name="Hantraye F."/>
            <person name="Hennequin C."/>
            <person name="Jauniaux N."/>
            <person name="Joyet P."/>
            <person name="Kachouri R."/>
            <person name="Kerrest A."/>
            <person name="Koszul R."/>
            <person name="Lemaire M."/>
            <person name="Lesur I."/>
            <person name="Ma L."/>
            <person name="Muller H."/>
            <person name="Nicaud J.M."/>
            <person name="Nikolski M."/>
            <person name="Oztas S."/>
            <person name="Ozier-Kalogeropoulos O."/>
            <person name="Pellenz S."/>
            <person name="Potier S."/>
            <person name="Richard G.F."/>
            <person name="Straub M.L."/>
            <person name="Suleau A."/>
            <person name="Swennene D."/>
            <person name="Tekaia F."/>
            <person name="Wesolowski-Louvel M."/>
            <person name="Westhof E."/>
            <person name="Wirth B."/>
            <person name="Zeniou-Meyer M."/>
            <person name="Zivanovic I."/>
            <person name="Bolotin-Fukuhara M."/>
            <person name="Thierry A."/>
            <person name="Bouchier C."/>
            <person name="Caudron B."/>
            <person name="Scarpelli C."/>
            <person name="Gaillardin C."/>
            <person name="Weissenbach J."/>
            <person name="Wincker P."/>
            <person name="Souciet J.L."/>
        </authorList>
    </citation>
    <scope>NUCLEOTIDE SEQUENCE [LARGE SCALE GENOMIC DNA]</scope>
    <source>
        <strain evidence="3">ATCC 8585 / CBS 2359 / DSM 70799 / NBRC 1267 / NRRL Y-1140 / WM37</strain>
    </source>
</reference>
<accession>Q6CMF6</accession>
<evidence type="ECO:0000313" key="2">
    <source>
        <dbReference type="EMBL" id="CAG99970.1"/>
    </source>
</evidence>
<sequence>MVGKLRRKIPLDNQDVNTQPAKRMCLKKNILLEDLNKENIPIEIPYLNESPQSASSSLTGVLNLHLEKQSPQRKRLSTNIETDTVLDTKKQEVLTSLKLEELQDNFKDLERRLSIQNRDYFIKDAHYSDEDLTKCRTNFLFELECLPNLSWSQKGNLRTASYIPSVYQKLDPNWYFSQAFSIDDFTNLPESVKPFYILNPMNEVPECNNQQIEPVGPEKATVHIENIEPLSKMIPSSKLKFRAKSCAFDEDIDCQLLFKQKISDCNYYEDEVDQISLPDSLDHCRSVKKKVTDGKKSLNRNSILFHTDKRN</sequence>
<dbReference type="EMBL" id="CR382125">
    <property type="protein sequence ID" value="CAG99970.1"/>
    <property type="molecule type" value="Genomic_DNA"/>
</dbReference>
<name>Q6CMF6_KLULA</name>
<dbReference type="InterPro" id="IPR018847">
    <property type="entry name" value="Monopolin_cplx_su_Mam1"/>
</dbReference>
<dbReference type="RefSeq" id="XP_454883.1">
    <property type="nucleotide sequence ID" value="XM_454883.1"/>
</dbReference>
<evidence type="ECO:0000313" key="3">
    <source>
        <dbReference type="Proteomes" id="UP000000598"/>
    </source>
</evidence>
<keyword evidence="1" id="KW-0175">Coiled coil</keyword>
<evidence type="ECO:0000256" key="1">
    <source>
        <dbReference type="SAM" id="Coils"/>
    </source>
</evidence>
<dbReference type="Proteomes" id="UP000000598">
    <property type="component" value="Chromosome E"/>
</dbReference>
<dbReference type="PaxDb" id="284590-Q6CMF6"/>
<dbReference type="InParanoid" id="Q6CMF6"/>